<comment type="caution">
    <text evidence="2">The sequence shown here is derived from an EMBL/GenBank/DDBJ whole genome shotgun (WGS) entry which is preliminary data.</text>
</comment>
<protein>
    <submittedName>
        <fullName evidence="2">Uncharacterized protein</fullName>
    </submittedName>
</protein>
<proteinExistence type="predicted"/>
<sequence>MNALVAEVRVGVGAGVGGLLFGGLDLGRRAALGLLQPAGQLGEHRGELGQGGTGLFSERGGGDQVRGDGRALPLAAFSHHRRSNSADSSLVVPGRAPSASAEAGALHKRVGV</sequence>
<dbReference type="Proteomes" id="UP001602119">
    <property type="component" value="Unassembled WGS sequence"/>
</dbReference>
<dbReference type="RefSeq" id="WP_387346688.1">
    <property type="nucleotide sequence ID" value="NZ_JBIAXI010000028.1"/>
</dbReference>
<name>A0ABW6VFL2_MICFU</name>
<dbReference type="EMBL" id="JBIAXI010000028">
    <property type="protein sequence ID" value="MFF4778154.1"/>
    <property type="molecule type" value="Genomic_DNA"/>
</dbReference>
<evidence type="ECO:0000313" key="3">
    <source>
        <dbReference type="Proteomes" id="UP001602119"/>
    </source>
</evidence>
<gene>
    <name evidence="2" type="ORF">ACFY05_35540</name>
</gene>
<evidence type="ECO:0000313" key="2">
    <source>
        <dbReference type="EMBL" id="MFF4778154.1"/>
    </source>
</evidence>
<evidence type="ECO:0000256" key="1">
    <source>
        <dbReference type="SAM" id="MobiDB-lite"/>
    </source>
</evidence>
<organism evidence="2 3">
    <name type="scientific">Microtetraspora fusca</name>
    <dbReference type="NCBI Taxonomy" id="1997"/>
    <lineage>
        <taxon>Bacteria</taxon>
        <taxon>Bacillati</taxon>
        <taxon>Actinomycetota</taxon>
        <taxon>Actinomycetes</taxon>
        <taxon>Streptosporangiales</taxon>
        <taxon>Streptosporangiaceae</taxon>
        <taxon>Microtetraspora</taxon>
    </lineage>
</organism>
<keyword evidence="3" id="KW-1185">Reference proteome</keyword>
<reference evidence="2 3" key="1">
    <citation type="submission" date="2024-10" db="EMBL/GenBank/DDBJ databases">
        <title>The Natural Products Discovery Center: Release of the First 8490 Sequenced Strains for Exploring Actinobacteria Biosynthetic Diversity.</title>
        <authorList>
            <person name="Kalkreuter E."/>
            <person name="Kautsar S.A."/>
            <person name="Yang D."/>
            <person name="Bader C.D."/>
            <person name="Teijaro C.N."/>
            <person name="Fluegel L."/>
            <person name="Davis C.M."/>
            <person name="Simpson J.R."/>
            <person name="Lauterbach L."/>
            <person name="Steele A.D."/>
            <person name="Gui C."/>
            <person name="Meng S."/>
            <person name="Li G."/>
            <person name="Viehrig K."/>
            <person name="Ye F."/>
            <person name="Su P."/>
            <person name="Kiefer A.F."/>
            <person name="Nichols A."/>
            <person name="Cepeda A.J."/>
            <person name="Yan W."/>
            <person name="Fan B."/>
            <person name="Jiang Y."/>
            <person name="Adhikari A."/>
            <person name="Zheng C.-J."/>
            <person name="Schuster L."/>
            <person name="Cowan T.M."/>
            <person name="Smanski M.J."/>
            <person name="Chevrette M.G."/>
            <person name="De Carvalho L.P.S."/>
            <person name="Shen B."/>
        </authorList>
    </citation>
    <scope>NUCLEOTIDE SEQUENCE [LARGE SCALE GENOMIC DNA]</scope>
    <source>
        <strain evidence="2 3">NPDC001281</strain>
    </source>
</reference>
<accession>A0ABW6VFL2</accession>
<feature type="region of interest" description="Disordered" evidence="1">
    <location>
        <begin position="42"/>
        <end position="112"/>
    </location>
</feature>